<dbReference type="GO" id="GO:0004497">
    <property type="term" value="F:monooxygenase activity"/>
    <property type="evidence" value="ECO:0007669"/>
    <property type="project" value="InterPro"/>
</dbReference>
<dbReference type="Proteomes" id="UP000249363">
    <property type="component" value="Unassembled WGS sequence"/>
</dbReference>
<dbReference type="EMBL" id="MIKG01000005">
    <property type="protein sequence ID" value="RAO67580.1"/>
    <property type="molecule type" value="Genomic_DNA"/>
</dbReference>
<dbReference type="PRINTS" id="PR00463">
    <property type="entry name" value="EP450I"/>
</dbReference>
<dbReference type="GO" id="GO:0003677">
    <property type="term" value="F:DNA binding"/>
    <property type="evidence" value="ECO:0007669"/>
    <property type="project" value="InterPro"/>
</dbReference>
<dbReference type="InterPro" id="IPR001128">
    <property type="entry name" value="Cyt_P450"/>
</dbReference>
<comment type="similarity">
    <text evidence="1">Belongs to the isochorismatase family.</text>
</comment>
<dbReference type="SUPFAM" id="SSF48264">
    <property type="entry name" value="Cytochrome P450"/>
    <property type="match status" value="1"/>
</dbReference>
<evidence type="ECO:0000256" key="6">
    <source>
        <dbReference type="ARBA" id="ARBA00023242"/>
    </source>
</evidence>
<dbReference type="GO" id="GO:0016705">
    <property type="term" value="F:oxidoreductase activity, acting on paired donors, with incorporation or reduction of molecular oxygen"/>
    <property type="evidence" value="ECO:0007669"/>
    <property type="project" value="InterPro"/>
</dbReference>
<dbReference type="InterPro" id="IPR050364">
    <property type="entry name" value="Cytochrome_P450_fung"/>
</dbReference>
<accession>A0A364KVK5</accession>
<reference evidence="10 11" key="1">
    <citation type="journal article" date="2017" name="Biotechnol. Biofuels">
        <title>Differential beta-glucosidase expression as a function of carbon source availability in Talaromyces amestolkiae: a genomic and proteomic approach.</title>
        <authorList>
            <person name="de Eugenio L.I."/>
            <person name="Mendez-Liter J.A."/>
            <person name="Nieto-Dominguez M."/>
            <person name="Alonso L."/>
            <person name="Gil-Munoz J."/>
            <person name="Barriuso J."/>
            <person name="Prieto A."/>
            <person name="Martinez M.J."/>
        </authorList>
    </citation>
    <scope>NUCLEOTIDE SEQUENCE [LARGE SCALE GENOMIC DNA]</scope>
    <source>
        <strain evidence="10 11">CIB</strain>
    </source>
</reference>
<dbReference type="PRINTS" id="PR00385">
    <property type="entry name" value="P450"/>
</dbReference>
<evidence type="ECO:0000256" key="3">
    <source>
        <dbReference type="ARBA" id="ARBA00022723"/>
    </source>
</evidence>
<evidence type="ECO:0008006" key="12">
    <source>
        <dbReference type="Google" id="ProtNLM"/>
    </source>
</evidence>
<dbReference type="Gene3D" id="3.40.50.850">
    <property type="entry name" value="Isochorismatase-like"/>
    <property type="match status" value="1"/>
</dbReference>
<dbReference type="GO" id="GO:0006351">
    <property type="term" value="P:DNA-templated transcription"/>
    <property type="evidence" value="ECO:0007669"/>
    <property type="project" value="InterPro"/>
</dbReference>
<evidence type="ECO:0000256" key="7">
    <source>
        <dbReference type="PIRSR" id="PIRSR602401-1"/>
    </source>
</evidence>
<keyword evidence="7" id="KW-0349">Heme</keyword>
<dbReference type="InterPro" id="IPR002401">
    <property type="entry name" value="Cyt_P450_E_grp-I"/>
</dbReference>
<dbReference type="PANTHER" id="PTHR46300">
    <property type="entry name" value="P450, PUTATIVE (EUROFUNG)-RELATED-RELATED"/>
    <property type="match status" value="1"/>
</dbReference>
<dbReference type="CDD" id="cd11065">
    <property type="entry name" value="CYP64-like"/>
    <property type="match status" value="1"/>
</dbReference>
<dbReference type="InterPro" id="IPR036396">
    <property type="entry name" value="Cyt_P450_sf"/>
</dbReference>
<evidence type="ECO:0000256" key="4">
    <source>
        <dbReference type="ARBA" id="ARBA00023002"/>
    </source>
</evidence>
<dbReference type="Pfam" id="PF04082">
    <property type="entry name" value="Fungal_trans"/>
    <property type="match status" value="1"/>
</dbReference>
<evidence type="ECO:0000259" key="9">
    <source>
        <dbReference type="Pfam" id="PF04082"/>
    </source>
</evidence>
<dbReference type="Gene3D" id="1.10.630.10">
    <property type="entry name" value="Cytochrome P450"/>
    <property type="match status" value="1"/>
</dbReference>
<feature type="domain" description="Xylanolytic transcriptional activator regulatory" evidence="9">
    <location>
        <begin position="7"/>
        <end position="110"/>
    </location>
</feature>
<evidence type="ECO:0000259" key="8">
    <source>
        <dbReference type="Pfam" id="PF00857"/>
    </source>
</evidence>
<evidence type="ECO:0000256" key="2">
    <source>
        <dbReference type="ARBA" id="ARBA00010617"/>
    </source>
</evidence>
<sequence length="1249" mass="138190">MGAVKRQPSLENIQGFFLLALAQWGSGDKDKSSMNMGIAVRMAGILRLHREETYNLPPKATTDDIVDSETARRTFWVLETEDNLHSSHASPVAFGADDITTLLPCEESDFAFGRRPSSRAALPGTKAAKLWPELTSLPSRSLFATLLQAHSLWGSVARKAWRADFCSEGPPPWDQSSTYARMCRTLTEWERDTPASHRWSVWNMRGHSAEQVHAAYLSVVMVTRLSHIVIRRIYLEEMIASVTDSGKDSAPQGFWTTISDELFENVFALHEPVDTFVSNRSPHEGFSATLDYNISHSDMESSGEDGTKNNSGGGSLQMLSEAAVSAERNSLFANGFIGPINKCSNMYTNQNRVMDEFLTFNASEGGSGFLTRQSDIYTDTGASFDKELTEFLKQPSYGMDSTIRRMSALSASDYPAYAANISNKTQAPLGWGQRPVLLIVDVCKAYFSDSSPTNLLSSTCGTGASVPVNISRLIDAARAGGCPVVWARTVFTNSKLRDAGIWTQKVPGHLLEVFSNRNENRLHEFLEGMAPCTNIGSNSKSLVADLVIDKKFVSAFFGTNLAGQLAMIGADTVVLCGAKTGGEIRQSILDAQGLGFRGIVAAEACADTCRETHFANLFDIHAKMGDVLTTDKAIEGLKNGWVWNTLAPGESRDNSLLAAWDPRQPPAGSFPTLVLPSWPSGFFHSPPSYQSIAIGNTSTSNHLINALPQKHASTSGHSRVLANRKTIMDILALPLSTLLPLGGVILFLAVYLVPTVLGKRKYPLPPGPPGEFILGHYRKIPFVAAFKQYAQWGKEYRSDVLYFETFGTKWIVLNSLKSAVDLLDKRGSNYSDRPRFILFEEMGWAPTLTWLRWGPKMQQHRKILQPAFSKAQVRQYQGNQERQALICLRNMLDDQANYLSAIRRFAVAIVLNISYGIDVESPDSPWIKIADDAAEAISNSGAPASSIIDRFPATRHLPTWLPFMERLRYARTWKWAIETITNIPFALAQKEMGEKIDRKCFSHDRLHVYNANAEKGEPNEFTLDDIRGASAAIFIAGNDTTATTVQLFVLYLMQNPEAQAKAQAELDRVVGSDRLPTWEDFPNLPYLNLILQETYRMNPLSPLGIPHASVGDDVYEGMFIPKGTIVYPNVWGMHHDESFYSKPFTLWPERYLPKDQGGNGEPYPVGNFGFGRRVCIGRVLAENSLMIVLANMVATLNIRYPKGANGERTPFEPEWSYIGQAHPLSFPADLIPRSPKAEQLLRAAVGAAR</sequence>
<dbReference type="Pfam" id="PF00067">
    <property type="entry name" value="p450"/>
    <property type="match status" value="1"/>
</dbReference>
<dbReference type="GO" id="GO:0005506">
    <property type="term" value="F:iron ion binding"/>
    <property type="evidence" value="ECO:0007669"/>
    <property type="project" value="InterPro"/>
</dbReference>
<comment type="similarity">
    <text evidence="2">Belongs to the cytochrome P450 family.</text>
</comment>
<keyword evidence="4" id="KW-0560">Oxidoreductase</keyword>
<proteinExistence type="inferred from homology"/>
<dbReference type="AlphaFoldDB" id="A0A364KVK5"/>
<dbReference type="GO" id="GO:0020037">
    <property type="term" value="F:heme binding"/>
    <property type="evidence" value="ECO:0007669"/>
    <property type="project" value="InterPro"/>
</dbReference>
<dbReference type="STRING" id="1196081.A0A364KVK5"/>
<keyword evidence="3 7" id="KW-0479">Metal-binding</keyword>
<dbReference type="InterPro" id="IPR000868">
    <property type="entry name" value="Isochorismatase-like_dom"/>
</dbReference>
<dbReference type="Pfam" id="PF00857">
    <property type="entry name" value="Isochorismatase"/>
    <property type="match status" value="1"/>
</dbReference>
<dbReference type="CDD" id="cd12148">
    <property type="entry name" value="fungal_TF_MHR"/>
    <property type="match status" value="1"/>
</dbReference>
<evidence type="ECO:0000313" key="11">
    <source>
        <dbReference type="Proteomes" id="UP000249363"/>
    </source>
</evidence>
<keyword evidence="5 7" id="KW-0408">Iron</keyword>
<keyword evidence="6" id="KW-0539">Nucleus</keyword>
<protein>
    <recommendedName>
        <fullName evidence="12">Transcription factor domain-containing protein</fullName>
    </recommendedName>
</protein>
<dbReference type="InterPro" id="IPR036380">
    <property type="entry name" value="Isochorismatase-like_sf"/>
</dbReference>
<dbReference type="PANTHER" id="PTHR46300:SF5">
    <property type="entry name" value="CYTOCHROME P450"/>
    <property type="match status" value="1"/>
</dbReference>
<evidence type="ECO:0000256" key="1">
    <source>
        <dbReference type="ARBA" id="ARBA00006336"/>
    </source>
</evidence>
<feature type="binding site" description="axial binding residue" evidence="7">
    <location>
        <position position="1175"/>
    </location>
    <ligand>
        <name>heme</name>
        <dbReference type="ChEBI" id="CHEBI:30413"/>
    </ligand>
    <ligandPart>
        <name>Fe</name>
        <dbReference type="ChEBI" id="CHEBI:18248"/>
    </ligandPart>
</feature>
<dbReference type="InterPro" id="IPR007219">
    <property type="entry name" value="XnlR_reg_dom"/>
</dbReference>
<dbReference type="GeneID" id="63792808"/>
<comment type="caution">
    <text evidence="10">The sequence shown here is derived from an EMBL/GenBank/DDBJ whole genome shotgun (WGS) entry which is preliminary data.</text>
</comment>
<dbReference type="RefSeq" id="XP_040732096.1">
    <property type="nucleotide sequence ID" value="XM_040875865.1"/>
</dbReference>
<name>A0A364KVK5_TALAM</name>
<keyword evidence="11" id="KW-1185">Reference proteome</keyword>
<dbReference type="SUPFAM" id="SSF52499">
    <property type="entry name" value="Isochorismatase-like hydrolases"/>
    <property type="match status" value="1"/>
</dbReference>
<evidence type="ECO:0000313" key="10">
    <source>
        <dbReference type="EMBL" id="RAO67580.1"/>
    </source>
</evidence>
<evidence type="ECO:0000256" key="5">
    <source>
        <dbReference type="ARBA" id="ARBA00023004"/>
    </source>
</evidence>
<comment type="cofactor">
    <cofactor evidence="7">
        <name>heme</name>
        <dbReference type="ChEBI" id="CHEBI:30413"/>
    </cofactor>
</comment>
<organism evidence="10 11">
    <name type="scientific">Talaromyces amestolkiae</name>
    <dbReference type="NCBI Taxonomy" id="1196081"/>
    <lineage>
        <taxon>Eukaryota</taxon>
        <taxon>Fungi</taxon>
        <taxon>Dikarya</taxon>
        <taxon>Ascomycota</taxon>
        <taxon>Pezizomycotina</taxon>
        <taxon>Eurotiomycetes</taxon>
        <taxon>Eurotiomycetidae</taxon>
        <taxon>Eurotiales</taxon>
        <taxon>Trichocomaceae</taxon>
        <taxon>Talaromyces</taxon>
        <taxon>Talaromyces sect. Talaromyces</taxon>
    </lineage>
</organism>
<dbReference type="OrthoDB" id="2789670at2759"/>
<feature type="domain" description="Isochorismatase-like" evidence="8">
    <location>
        <begin position="436"/>
        <end position="631"/>
    </location>
</feature>
<gene>
    <name evidence="10" type="ORF">BHQ10_003592</name>
</gene>
<dbReference type="GO" id="GO:0008270">
    <property type="term" value="F:zinc ion binding"/>
    <property type="evidence" value="ECO:0007669"/>
    <property type="project" value="InterPro"/>
</dbReference>
<dbReference type="InterPro" id="IPR017972">
    <property type="entry name" value="Cyt_P450_CS"/>
</dbReference>
<dbReference type="PROSITE" id="PS00086">
    <property type="entry name" value="CYTOCHROME_P450"/>
    <property type="match status" value="1"/>
</dbReference>